<gene>
    <name evidence="2" type="primary">LOC106812203</name>
</gene>
<proteinExistence type="predicted"/>
<reference evidence="2" key="1">
    <citation type="submission" date="2025-08" db="UniProtKB">
        <authorList>
            <consortium name="RefSeq"/>
        </authorList>
    </citation>
    <scope>IDENTIFICATION</scope>
</reference>
<evidence type="ECO:0000313" key="2">
    <source>
        <dbReference type="RefSeq" id="XP_014671513.1"/>
    </source>
</evidence>
<sequence>MKPKNIGIPLGDDHKTMRSVVTVRRAQASKCWCGRFKYVSDDMMLDHMIKCHVPTERSSIVRCVGGAGAVSVKKEEAAKETSILVSSDDDEEIGDDVNSVCHPLNYRTSLPLGDYEHLQLPQTRKSMQVCLVAETQTCDSAENSSFMPDIAQLNLIKHKLREDSAKTQVILDYGIFDETEVNVFFELHKAKEVKSKITKFRIWFDDKLFNKTQCEKPKGTKPRIITGI</sequence>
<accession>A0ABM1EH42</accession>
<dbReference type="Proteomes" id="UP000695022">
    <property type="component" value="Unplaced"/>
</dbReference>
<protein>
    <submittedName>
        <fullName evidence="2">Uncharacterized protein LOC106812203</fullName>
    </submittedName>
</protein>
<keyword evidence="1" id="KW-1185">Reference proteome</keyword>
<organism evidence="1 2">
    <name type="scientific">Priapulus caudatus</name>
    <name type="common">Priapulid worm</name>
    <dbReference type="NCBI Taxonomy" id="37621"/>
    <lineage>
        <taxon>Eukaryota</taxon>
        <taxon>Metazoa</taxon>
        <taxon>Ecdysozoa</taxon>
        <taxon>Scalidophora</taxon>
        <taxon>Priapulida</taxon>
        <taxon>Priapulimorpha</taxon>
        <taxon>Priapulimorphida</taxon>
        <taxon>Priapulidae</taxon>
        <taxon>Priapulus</taxon>
    </lineage>
</organism>
<dbReference type="RefSeq" id="XP_014671513.1">
    <property type="nucleotide sequence ID" value="XM_014816027.1"/>
</dbReference>
<evidence type="ECO:0000313" key="1">
    <source>
        <dbReference type="Proteomes" id="UP000695022"/>
    </source>
</evidence>
<name>A0ABM1EH42_PRICU</name>
<dbReference type="GeneID" id="106812203"/>